<dbReference type="SUPFAM" id="SSF88659">
    <property type="entry name" value="Sigma3 and sigma4 domains of RNA polymerase sigma factors"/>
    <property type="match status" value="1"/>
</dbReference>
<proteinExistence type="inferred from homology"/>
<evidence type="ECO:0000259" key="6">
    <source>
        <dbReference type="Pfam" id="PF08281"/>
    </source>
</evidence>
<dbReference type="EMBL" id="JABAHZ010000001">
    <property type="protein sequence ID" value="NLR77118.1"/>
    <property type="molecule type" value="Genomic_DNA"/>
</dbReference>
<dbReference type="InterPro" id="IPR039425">
    <property type="entry name" value="RNA_pol_sigma-70-like"/>
</dbReference>
<reference evidence="7 8" key="1">
    <citation type="submission" date="2020-04" db="EMBL/GenBank/DDBJ databases">
        <authorList>
            <person name="Yin C."/>
        </authorList>
    </citation>
    <scope>NUCLEOTIDE SEQUENCE [LARGE SCALE GENOMIC DNA]</scope>
    <source>
        <strain evidence="7 8">Ak56</strain>
    </source>
</reference>
<protein>
    <submittedName>
        <fullName evidence="7">RNA polymerase sigma factor</fullName>
    </submittedName>
</protein>
<dbReference type="AlphaFoldDB" id="A0A847SID6"/>
<evidence type="ECO:0000313" key="7">
    <source>
        <dbReference type="EMBL" id="NLR77118.1"/>
    </source>
</evidence>
<comment type="caution">
    <text evidence="7">The sequence shown here is derived from an EMBL/GenBank/DDBJ whole genome shotgun (WGS) entry which is preliminary data.</text>
</comment>
<dbReference type="SUPFAM" id="SSF88946">
    <property type="entry name" value="Sigma2 domain of RNA polymerase sigma factors"/>
    <property type="match status" value="1"/>
</dbReference>
<organism evidence="7 8">
    <name type="scientific">Chitinophaga eiseniae</name>
    <dbReference type="NCBI Taxonomy" id="634771"/>
    <lineage>
        <taxon>Bacteria</taxon>
        <taxon>Pseudomonadati</taxon>
        <taxon>Bacteroidota</taxon>
        <taxon>Chitinophagia</taxon>
        <taxon>Chitinophagales</taxon>
        <taxon>Chitinophagaceae</taxon>
        <taxon>Chitinophaga</taxon>
    </lineage>
</organism>
<feature type="domain" description="RNA polymerase sigma-70 region 2" evidence="5">
    <location>
        <begin position="27"/>
        <end position="93"/>
    </location>
</feature>
<dbReference type="RefSeq" id="WP_168736548.1">
    <property type="nucleotide sequence ID" value="NZ_JABAHZ010000001.1"/>
</dbReference>
<dbReference type="GO" id="GO:0003677">
    <property type="term" value="F:DNA binding"/>
    <property type="evidence" value="ECO:0007669"/>
    <property type="project" value="InterPro"/>
</dbReference>
<evidence type="ECO:0000256" key="4">
    <source>
        <dbReference type="ARBA" id="ARBA00023163"/>
    </source>
</evidence>
<keyword evidence="3" id="KW-0731">Sigma factor</keyword>
<dbReference type="Proteomes" id="UP000552864">
    <property type="component" value="Unassembled WGS sequence"/>
</dbReference>
<dbReference type="Pfam" id="PF08281">
    <property type="entry name" value="Sigma70_r4_2"/>
    <property type="match status" value="1"/>
</dbReference>
<dbReference type="InterPro" id="IPR013324">
    <property type="entry name" value="RNA_pol_sigma_r3/r4-like"/>
</dbReference>
<sequence>MSTRIVPEEKELLHMAAEGNREAYGNLYARYYDSLYHSLCFLVKSETEAEELIQEAFVKAWISRETLMLVRSFGDYIFMVARNLRIDKIRSRSTRATAELVYQEHRPEFELLSDDIYLYKQYYETAWEAIQQLRGKKKSIFLLRTQEGLTLQEIAQREGISRSAVKKHLYTALEQMKTALVKNSDWISLAVLYIWNSSR</sequence>
<dbReference type="Pfam" id="PF04542">
    <property type="entry name" value="Sigma70_r2"/>
    <property type="match status" value="1"/>
</dbReference>
<dbReference type="InterPro" id="IPR013249">
    <property type="entry name" value="RNA_pol_sigma70_r4_t2"/>
</dbReference>
<dbReference type="InterPro" id="IPR014284">
    <property type="entry name" value="RNA_pol_sigma-70_dom"/>
</dbReference>
<evidence type="ECO:0000259" key="5">
    <source>
        <dbReference type="Pfam" id="PF04542"/>
    </source>
</evidence>
<dbReference type="InterPro" id="IPR013325">
    <property type="entry name" value="RNA_pol_sigma_r2"/>
</dbReference>
<name>A0A847SID6_9BACT</name>
<evidence type="ECO:0000256" key="2">
    <source>
        <dbReference type="ARBA" id="ARBA00023015"/>
    </source>
</evidence>
<dbReference type="GO" id="GO:0016987">
    <property type="term" value="F:sigma factor activity"/>
    <property type="evidence" value="ECO:0007669"/>
    <property type="project" value="UniProtKB-KW"/>
</dbReference>
<dbReference type="GO" id="GO:0006352">
    <property type="term" value="P:DNA-templated transcription initiation"/>
    <property type="evidence" value="ECO:0007669"/>
    <property type="project" value="InterPro"/>
</dbReference>
<dbReference type="NCBIfam" id="TIGR02937">
    <property type="entry name" value="sigma70-ECF"/>
    <property type="match status" value="1"/>
</dbReference>
<dbReference type="CDD" id="cd06171">
    <property type="entry name" value="Sigma70_r4"/>
    <property type="match status" value="1"/>
</dbReference>
<dbReference type="Gene3D" id="1.10.1740.10">
    <property type="match status" value="1"/>
</dbReference>
<dbReference type="InterPro" id="IPR036388">
    <property type="entry name" value="WH-like_DNA-bd_sf"/>
</dbReference>
<dbReference type="Gene3D" id="1.10.10.10">
    <property type="entry name" value="Winged helix-like DNA-binding domain superfamily/Winged helix DNA-binding domain"/>
    <property type="match status" value="1"/>
</dbReference>
<feature type="domain" description="RNA polymerase sigma factor 70 region 4 type 2" evidence="6">
    <location>
        <begin position="127"/>
        <end position="176"/>
    </location>
</feature>
<comment type="similarity">
    <text evidence="1">Belongs to the sigma-70 factor family. ECF subfamily.</text>
</comment>
<accession>A0A847SID6</accession>
<keyword evidence="4" id="KW-0804">Transcription</keyword>
<keyword evidence="8" id="KW-1185">Reference proteome</keyword>
<dbReference type="PANTHER" id="PTHR43133">
    <property type="entry name" value="RNA POLYMERASE ECF-TYPE SIGMA FACTO"/>
    <property type="match status" value="1"/>
</dbReference>
<dbReference type="PANTHER" id="PTHR43133:SF46">
    <property type="entry name" value="RNA POLYMERASE SIGMA-70 FACTOR ECF SUBFAMILY"/>
    <property type="match status" value="1"/>
</dbReference>
<evidence type="ECO:0000313" key="8">
    <source>
        <dbReference type="Proteomes" id="UP000552864"/>
    </source>
</evidence>
<dbReference type="InterPro" id="IPR007627">
    <property type="entry name" value="RNA_pol_sigma70_r2"/>
</dbReference>
<keyword evidence="2" id="KW-0805">Transcription regulation</keyword>
<evidence type="ECO:0000256" key="3">
    <source>
        <dbReference type="ARBA" id="ARBA00023082"/>
    </source>
</evidence>
<evidence type="ECO:0000256" key="1">
    <source>
        <dbReference type="ARBA" id="ARBA00010641"/>
    </source>
</evidence>
<gene>
    <name evidence="7" type="ORF">HGH91_00675</name>
</gene>